<keyword evidence="3" id="KW-1185">Reference proteome</keyword>
<name>X6LA28_RETFI</name>
<protein>
    <submittedName>
        <fullName evidence="2">Uncharacterized protein</fullName>
    </submittedName>
</protein>
<gene>
    <name evidence="2" type="ORF">RFI_39536</name>
</gene>
<reference evidence="2 3" key="1">
    <citation type="journal article" date="2013" name="Curr. Biol.">
        <title>The Genome of the Foraminiferan Reticulomyxa filosa.</title>
        <authorList>
            <person name="Glockner G."/>
            <person name="Hulsmann N."/>
            <person name="Schleicher M."/>
            <person name="Noegel A.A."/>
            <person name="Eichinger L."/>
            <person name="Gallinger C."/>
            <person name="Pawlowski J."/>
            <person name="Sierra R."/>
            <person name="Euteneuer U."/>
            <person name="Pillet L."/>
            <person name="Moustafa A."/>
            <person name="Platzer M."/>
            <person name="Groth M."/>
            <person name="Szafranski K."/>
            <person name="Schliwa M."/>
        </authorList>
    </citation>
    <scope>NUCLEOTIDE SEQUENCE [LARGE SCALE GENOMIC DNA]</scope>
</reference>
<evidence type="ECO:0000313" key="2">
    <source>
        <dbReference type="EMBL" id="ETN97986.1"/>
    </source>
</evidence>
<dbReference type="AlphaFoldDB" id="X6LA28"/>
<dbReference type="EMBL" id="ASPP01048010">
    <property type="protein sequence ID" value="ETN97986.1"/>
    <property type="molecule type" value="Genomic_DNA"/>
</dbReference>
<evidence type="ECO:0000256" key="1">
    <source>
        <dbReference type="SAM" id="Phobius"/>
    </source>
</evidence>
<dbReference type="Proteomes" id="UP000023152">
    <property type="component" value="Unassembled WGS sequence"/>
</dbReference>
<keyword evidence="1" id="KW-0472">Membrane</keyword>
<evidence type="ECO:0000313" key="3">
    <source>
        <dbReference type="Proteomes" id="UP000023152"/>
    </source>
</evidence>
<feature type="transmembrane region" description="Helical" evidence="1">
    <location>
        <begin position="17"/>
        <end position="40"/>
    </location>
</feature>
<sequence length="68" mass="8313">KNFGVEATPHSKQNKKVCIFCFFYFYFFFLSGKYCGKIFYLRKMYNKNKKESKKCLKMKKKVENVKEK</sequence>
<comment type="caution">
    <text evidence="2">The sequence shown here is derived from an EMBL/GenBank/DDBJ whole genome shotgun (WGS) entry which is preliminary data.</text>
</comment>
<keyword evidence="1" id="KW-0812">Transmembrane</keyword>
<keyword evidence="1" id="KW-1133">Transmembrane helix</keyword>
<feature type="non-terminal residue" evidence="2">
    <location>
        <position position="1"/>
    </location>
</feature>
<accession>X6LA28</accession>
<organism evidence="2 3">
    <name type="scientific">Reticulomyxa filosa</name>
    <dbReference type="NCBI Taxonomy" id="46433"/>
    <lineage>
        <taxon>Eukaryota</taxon>
        <taxon>Sar</taxon>
        <taxon>Rhizaria</taxon>
        <taxon>Retaria</taxon>
        <taxon>Foraminifera</taxon>
        <taxon>Monothalamids</taxon>
        <taxon>Reticulomyxidae</taxon>
        <taxon>Reticulomyxa</taxon>
    </lineage>
</organism>
<proteinExistence type="predicted"/>